<protein>
    <submittedName>
        <fullName evidence="1">Uncharacterized protein</fullName>
    </submittedName>
</protein>
<name>A0A3L8RVU2_CHLGU</name>
<gene>
    <name evidence="1" type="ORF">DV515_00015320</name>
</gene>
<proteinExistence type="predicted"/>
<reference evidence="1 2" key="1">
    <citation type="journal article" date="2018" name="Proc. R. Soc. B">
        <title>A non-coding region near Follistatin controls head colour polymorphism in the Gouldian finch.</title>
        <authorList>
            <person name="Toomey M.B."/>
            <person name="Marques C.I."/>
            <person name="Andrade P."/>
            <person name="Araujo P.M."/>
            <person name="Sabatino S."/>
            <person name="Gazda M.A."/>
            <person name="Afonso S."/>
            <person name="Lopes R.J."/>
            <person name="Corbo J.C."/>
            <person name="Carneiro M."/>
        </authorList>
    </citation>
    <scope>NUCLEOTIDE SEQUENCE [LARGE SCALE GENOMIC DNA]</scope>
    <source>
        <strain evidence="1">Red01</strain>
        <tissue evidence="1">Muscle</tissue>
    </source>
</reference>
<evidence type="ECO:0000313" key="1">
    <source>
        <dbReference type="EMBL" id="RLV88743.1"/>
    </source>
</evidence>
<evidence type="ECO:0000313" key="2">
    <source>
        <dbReference type="Proteomes" id="UP000276834"/>
    </source>
</evidence>
<dbReference type="EMBL" id="QUSF01000172">
    <property type="protein sequence ID" value="RLV88743.1"/>
    <property type="molecule type" value="Genomic_DNA"/>
</dbReference>
<keyword evidence="2" id="KW-1185">Reference proteome</keyword>
<feature type="non-terminal residue" evidence="1">
    <location>
        <position position="213"/>
    </location>
</feature>
<dbReference type="Proteomes" id="UP000276834">
    <property type="component" value="Unassembled WGS sequence"/>
</dbReference>
<comment type="caution">
    <text evidence="1">The sequence shown here is derived from an EMBL/GenBank/DDBJ whole genome shotgun (WGS) entry which is preliminary data.</text>
</comment>
<dbReference type="AlphaFoldDB" id="A0A3L8RVU2"/>
<sequence length="213" mass="23058">MSAPVSFQFKAHNPVLRKRVPFIPAVTIPAPQSICQPHSDFGSSPTGAIADLEHITALPGSSGAILEPPSPHYTSCSSFRHNPRPTVWQSICQPHSDFGSSPIGAIADLEHITALPGFSGTVLETPSLHYIPCSSFRHNRQPQHPCQKLREMSPQEPPSPCDSPWVPKGRSLALAPALQQLFTSCPTLSNPTPPPISLLRSDFNSHPAMLSHY</sequence>
<accession>A0A3L8RVU2</accession>
<organism evidence="1 2">
    <name type="scientific">Chloebia gouldiae</name>
    <name type="common">Gouldian finch</name>
    <name type="synonym">Erythrura gouldiae</name>
    <dbReference type="NCBI Taxonomy" id="44316"/>
    <lineage>
        <taxon>Eukaryota</taxon>
        <taxon>Metazoa</taxon>
        <taxon>Chordata</taxon>
        <taxon>Craniata</taxon>
        <taxon>Vertebrata</taxon>
        <taxon>Euteleostomi</taxon>
        <taxon>Archelosauria</taxon>
        <taxon>Archosauria</taxon>
        <taxon>Dinosauria</taxon>
        <taxon>Saurischia</taxon>
        <taxon>Theropoda</taxon>
        <taxon>Coelurosauria</taxon>
        <taxon>Aves</taxon>
        <taxon>Neognathae</taxon>
        <taxon>Neoaves</taxon>
        <taxon>Telluraves</taxon>
        <taxon>Australaves</taxon>
        <taxon>Passeriformes</taxon>
        <taxon>Passeroidea</taxon>
        <taxon>Passeridae</taxon>
        <taxon>Chloebia</taxon>
    </lineage>
</organism>